<evidence type="ECO:0000313" key="1">
    <source>
        <dbReference type="EMBL" id="MDR6725653.1"/>
    </source>
</evidence>
<dbReference type="SUPFAM" id="SSF52833">
    <property type="entry name" value="Thioredoxin-like"/>
    <property type="match status" value="1"/>
</dbReference>
<name>A0AAP5H6J0_PAEAM</name>
<organism evidence="1 2">
    <name type="scientific">Paenibacillus amylolyticus</name>
    <dbReference type="NCBI Taxonomy" id="1451"/>
    <lineage>
        <taxon>Bacteria</taxon>
        <taxon>Bacillati</taxon>
        <taxon>Bacillota</taxon>
        <taxon>Bacilli</taxon>
        <taxon>Bacillales</taxon>
        <taxon>Paenibacillaceae</taxon>
        <taxon>Paenibacillus</taxon>
    </lineage>
</organism>
<dbReference type="PROSITE" id="PS51257">
    <property type="entry name" value="PROKAR_LIPOPROTEIN"/>
    <property type="match status" value="1"/>
</dbReference>
<dbReference type="AlphaFoldDB" id="A0AAP5H6J0"/>
<comment type="caution">
    <text evidence="1">The sequence shown here is derived from an EMBL/GenBank/DDBJ whole genome shotgun (WGS) entry which is preliminary data.</text>
</comment>
<dbReference type="Gene3D" id="3.40.30.10">
    <property type="entry name" value="Glutaredoxin"/>
    <property type="match status" value="1"/>
</dbReference>
<sequence length="130" mass="15265">MMKKTLIALLLVIFIAGCGKNNVERATEHLLRTQHSENEISVVMFGERDWEEDYVRELQTGLDDLNNNIRRENPVTNVTLVNVNDDRNYNYEKIFNLKSYPQILVFQDNEVIMESSEPQDIIDFLEKKDD</sequence>
<gene>
    <name evidence="1" type="ORF">J2W91_004155</name>
</gene>
<dbReference type="InterPro" id="IPR036249">
    <property type="entry name" value="Thioredoxin-like_sf"/>
</dbReference>
<evidence type="ECO:0000313" key="2">
    <source>
        <dbReference type="Proteomes" id="UP001254832"/>
    </source>
</evidence>
<dbReference type="Proteomes" id="UP001254832">
    <property type="component" value="Unassembled WGS sequence"/>
</dbReference>
<accession>A0AAP5H6J0</accession>
<protein>
    <submittedName>
        <fullName evidence="1">Uncharacterized protein</fullName>
    </submittedName>
</protein>
<reference evidence="1" key="1">
    <citation type="submission" date="2023-07" db="EMBL/GenBank/DDBJ databases">
        <title>Sorghum-associated microbial communities from plants grown in Nebraska, USA.</title>
        <authorList>
            <person name="Schachtman D."/>
        </authorList>
    </citation>
    <scope>NUCLEOTIDE SEQUENCE</scope>
    <source>
        <strain evidence="1">BE80</strain>
    </source>
</reference>
<proteinExistence type="predicted"/>
<dbReference type="EMBL" id="JAVDTR010000012">
    <property type="protein sequence ID" value="MDR6725653.1"/>
    <property type="molecule type" value="Genomic_DNA"/>
</dbReference>